<feature type="region of interest" description="Disordered" evidence="1">
    <location>
        <begin position="282"/>
        <end position="311"/>
    </location>
</feature>
<reference evidence="3" key="1">
    <citation type="journal article" date="2015" name="Nat. Genet.">
        <title>The genome and transcriptome of the zoonotic hookworm Ancylostoma ceylanicum identify infection-specific gene families.</title>
        <authorList>
            <person name="Schwarz E.M."/>
            <person name="Hu Y."/>
            <person name="Antoshechkin I."/>
            <person name="Miller M.M."/>
            <person name="Sternberg P.W."/>
            <person name="Aroian R.V."/>
        </authorList>
    </citation>
    <scope>NUCLEOTIDE SEQUENCE</scope>
    <source>
        <strain evidence="3">HY135</strain>
    </source>
</reference>
<keyword evidence="3" id="KW-1185">Reference proteome</keyword>
<dbReference type="EMBL" id="JARK01001367">
    <property type="protein sequence ID" value="EYC17218.1"/>
    <property type="molecule type" value="Genomic_DNA"/>
</dbReference>
<dbReference type="Proteomes" id="UP000024635">
    <property type="component" value="Unassembled WGS sequence"/>
</dbReference>
<evidence type="ECO:0000313" key="3">
    <source>
        <dbReference type="Proteomes" id="UP000024635"/>
    </source>
</evidence>
<dbReference type="AlphaFoldDB" id="A0A016URT5"/>
<name>A0A016URT5_9BILA</name>
<protein>
    <submittedName>
        <fullName evidence="2">Uncharacterized protein</fullName>
    </submittedName>
</protein>
<comment type="caution">
    <text evidence="2">The sequence shown here is derived from an EMBL/GenBank/DDBJ whole genome shotgun (WGS) entry which is preliminary data.</text>
</comment>
<sequence length="311" mass="35707">MSQRSNRFFQPYRPMLGKQSREEGYVPSPIMRHDSNNNLHHHESVVNPSETPRFVDWLSDPRNTDNFSLIDMGRAFLLDGEADSIEYVKECLSPRVVRLGCANVMELKLVHTRCTSPEMRAQIELLAGSELLSLHRRMCHEHLEGDVSGIHRMVRRQHLQPSSFGDADPSIPFCYVGSDVFFKSVNFNEEYAKWKLSVGQHLSEDTKIRHFLKEMLKTVVVDKEDFKKLTVRIRDGNDGLITVPLSFRSSLKGFILHTAGREQDPTFAISLDAMISSMVKEARRSTDRTTRRRCSDAQSRIENNPNEDDLT</sequence>
<accession>A0A016URT5</accession>
<organism evidence="2 3">
    <name type="scientific">Ancylostoma ceylanicum</name>
    <dbReference type="NCBI Taxonomy" id="53326"/>
    <lineage>
        <taxon>Eukaryota</taxon>
        <taxon>Metazoa</taxon>
        <taxon>Ecdysozoa</taxon>
        <taxon>Nematoda</taxon>
        <taxon>Chromadorea</taxon>
        <taxon>Rhabditida</taxon>
        <taxon>Rhabditina</taxon>
        <taxon>Rhabditomorpha</taxon>
        <taxon>Strongyloidea</taxon>
        <taxon>Ancylostomatidae</taxon>
        <taxon>Ancylostomatinae</taxon>
        <taxon>Ancylostoma</taxon>
    </lineage>
</organism>
<evidence type="ECO:0000256" key="1">
    <source>
        <dbReference type="SAM" id="MobiDB-lite"/>
    </source>
</evidence>
<proteinExistence type="predicted"/>
<feature type="compositionally biased region" description="Basic and acidic residues" evidence="1">
    <location>
        <begin position="282"/>
        <end position="295"/>
    </location>
</feature>
<evidence type="ECO:0000313" key="2">
    <source>
        <dbReference type="EMBL" id="EYC17218.1"/>
    </source>
</evidence>
<gene>
    <name evidence="2" type="primary">Acey_s0031.g2343</name>
    <name evidence="2" type="ORF">Y032_0031g2343</name>
</gene>